<sequence>MYCFCIFNNRLFICAIVSSLNGKECNNLVCEHVLCCPLYRLLHLNLSATLSLHITSPTTFSWPAVPLGNKTSHVNHFCI</sequence>
<proteinExistence type="evidence at transcript level"/>
<dbReference type="EMBL" id="GBBM01008002">
    <property type="protein sequence ID" value="JAC27416.1"/>
    <property type="molecule type" value="mRNA"/>
</dbReference>
<protein>
    <submittedName>
        <fullName evidence="1">Putative secreted protein</fullName>
    </submittedName>
</protein>
<reference evidence="1" key="1">
    <citation type="submission" date="2014-03" db="EMBL/GenBank/DDBJ databases">
        <title>The sialotranscriptome of Amblyomma triste, Amblyomma parvum and Amblyomma cajennense ticks, uncovered by 454-based RNA-seq.</title>
        <authorList>
            <person name="Garcia G.R."/>
            <person name="Gardinassi L.G."/>
            <person name="Ribeiro J.M."/>
            <person name="Anatriello E."/>
            <person name="Ferreira B.R."/>
            <person name="Moreira H.N."/>
            <person name="Mafra C."/>
            <person name="Olegario M.M."/>
            <person name="Szabo P.J."/>
            <person name="Miranda-Santos I.K."/>
            <person name="Maruyama S.R."/>
        </authorList>
    </citation>
    <scope>NUCLEOTIDE SEQUENCE</scope>
    <source>
        <strain evidence="1">Mato Grasso do Sul</strain>
        <tissue evidence="1">Salivary glands</tissue>
    </source>
</reference>
<organism evidence="1">
    <name type="scientific">Amblyomma triste</name>
    <name type="common">Neotropical tick</name>
    <dbReference type="NCBI Taxonomy" id="251400"/>
    <lineage>
        <taxon>Eukaryota</taxon>
        <taxon>Metazoa</taxon>
        <taxon>Ecdysozoa</taxon>
        <taxon>Arthropoda</taxon>
        <taxon>Chelicerata</taxon>
        <taxon>Arachnida</taxon>
        <taxon>Acari</taxon>
        <taxon>Parasitiformes</taxon>
        <taxon>Ixodida</taxon>
        <taxon>Ixodoidea</taxon>
        <taxon>Ixodidae</taxon>
        <taxon>Amblyomminae</taxon>
        <taxon>Amblyomma</taxon>
    </lineage>
</organism>
<evidence type="ECO:0000313" key="1">
    <source>
        <dbReference type="EMBL" id="JAC27416.1"/>
    </source>
</evidence>
<name>A0A023FZT5_AMBTT</name>
<dbReference type="AlphaFoldDB" id="A0A023FZT5"/>
<accession>A0A023FZT5</accession>